<name>A0A2P2N0H1_RHIMU</name>
<dbReference type="AlphaFoldDB" id="A0A2P2N0H1"/>
<proteinExistence type="predicted"/>
<evidence type="ECO:0000313" key="1">
    <source>
        <dbReference type="EMBL" id="MBX35938.1"/>
    </source>
</evidence>
<organism evidence="1">
    <name type="scientific">Rhizophora mucronata</name>
    <name type="common">Asiatic mangrove</name>
    <dbReference type="NCBI Taxonomy" id="61149"/>
    <lineage>
        <taxon>Eukaryota</taxon>
        <taxon>Viridiplantae</taxon>
        <taxon>Streptophyta</taxon>
        <taxon>Embryophyta</taxon>
        <taxon>Tracheophyta</taxon>
        <taxon>Spermatophyta</taxon>
        <taxon>Magnoliopsida</taxon>
        <taxon>eudicotyledons</taxon>
        <taxon>Gunneridae</taxon>
        <taxon>Pentapetalae</taxon>
        <taxon>rosids</taxon>
        <taxon>fabids</taxon>
        <taxon>Malpighiales</taxon>
        <taxon>Rhizophoraceae</taxon>
        <taxon>Rhizophora</taxon>
    </lineage>
</organism>
<protein>
    <submittedName>
        <fullName evidence="1">Uncharacterized protein</fullName>
    </submittedName>
</protein>
<sequence length="77" mass="9342">MSFLSEEMEKGCTQRLMLNSIRLNQRTDMLAAHTQLHRKFNLIDIKGWEKMTQDFRYIHLHLIDSNHKRIHNQGKRH</sequence>
<accession>A0A2P2N0H1</accession>
<reference evidence="1" key="1">
    <citation type="submission" date="2018-02" db="EMBL/GenBank/DDBJ databases">
        <title>Rhizophora mucronata_Transcriptome.</title>
        <authorList>
            <person name="Meera S.P."/>
            <person name="Sreeshan A."/>
            <person name="Augustine A."/>
        </authorList>
    </citation>
    <scope>NUCLEOTIDE SEQUENCE</scope>
    <source>
        <tissue evidence="1">Leaf</tissue>
    </source>
</reference>
<dbReference type="EMBL" id="GGEC01055454">
    <property type="protein sequence ID" value="MBX35938.1"/>
    <property type="molecule type" value="Transcribed_RNA"/>
</dbReference>